<dbReference type="InterPro" id="IPR000873">
    <property type="entry name" value="AMP-dep_synth/lig_dom"/>
</dbReference>
<comment type="catalytic activity">
    <reaction evidence="11">
        <text>acetoacetate + ATP + CoA = acetoacetyl-CoA + AMP + diphosphate</text>
        <dbReference type="Rhea" id="RHEA:16117"/>
        <dbReference type="ChEBI" id="CHEBI:13705"/>
        <dbReference type="ChEBI" id="CHEBI:30616"/>
        <dbReference type="ChEBI" id="CHEBI:33019"/>
        <dbReference type="ChEBI" id="CHEBI:57286"/>
        <dbReference type="ChEBI" id="CHEBI:57287"/>
        <dbReference type="ChEBI" id="CHEBI:456215"/>
        <dbReference type="EC" id="6.2.1.16"/>
    </reaction>
</comment>
<evidence type="ECO:0000313" key="14">
    <source>
        <dbReference type="EMBL" id="KAF1389451.1"/>
    </source>
</evidence>
<dbReference type="PANTHER" id="PTHR42921:SF1">
    <property type="entry name" value="ACETOACETYL-COA SYNTHETASE"/>
    <property type="match status" value="1"/>
</dbReference>
<evidence type="ECO:0000259" key="12">
    <source>
        <dbReference type="Pfam" id="PF00501"/>
    </source>
</evidence>
<dbReference type="EC" id="6.2.1.16" evidence="3 11"/>
<dbReference type="GO" id="GO:0005524">
    <property type="term" value="F:ATP binding"/>
    <property type="evidence" value="ECO:0007669"/>
    <property type="project" value="UniProtKB-UniRule"/>
</dbReference>
<dbReference type="NCBIfam" id="NF002937">
    <property type="entry name" value="PRK03584.1"/>
    <property type="match status" value="1"/>
</dbReference>
<gene>
    <name evidence="14" type="ORF">PFLUV_G00073560</name>
</gene>
<evidence type="ECO:0000256" key="11">
    <source>
        <dbReference type="RuleBase" id="RU367019"/>
    </source>
</evidence>
<evidence type="ECO:0000256" key="10">
    <source>
        <dbReference type="ARBA" id="ARBA00023098"/>
    </source>
</evidence>
<evidence type="ECO:0000256" key="6">
    <source>
        <dbReference type="ARBA" id="ARBA00022598"/>
    </source>
</evidence>
<evidence type="ECO:0000256" key="1">
    <source>
        <dbReference type="ARBA" id="ARBA00004514"/>
    </source>
</evidence>
<dbReference type="Gene3D" id="3.40.50.12780">
    <property type="entry name" value="N-terminal domain of ligase-like"/>
    <property type="match status" value="1"/>
</dbReference>
<dbReference type="InterPro" id="IPR032387">
    <property type="entry name" value="ACAS_N"/>
</dbReference>
<evidence type="ECO:0000256" key="3">
    <source>
        <dbReference type="ARBA" id="ARBA00012988"/>
    </source>
</evidence>
<name>A0A6A5EJG5_PERFL</name>
<dbReference type="EMBL" id="VHII01000006">
    <property type="protein sequence ID" value="KAF1389451.1"/>
    <property type="molecule type" value="Genomic_DNA"/>
</dbReference>
<dbReference type="Pfam" id="PF00501">
    <property type="entry name" value="AMP-binding"/>
    <property type="match status" value="1"/>
</dbReference>
<keyword evidence="10 11" id="KW-0443">Lipid metabolism</keyword>
<feature type="domain" description="Acetyl-coenzyme A synthetase N-terminal" evidence="13">
    <location>
        <begin position="54"/>
        <end position="111"/>
    </location>
</feature>
<dbReference type="Pfam" id="PF16177">
    <property type="entry name" value="ACAS_N"/>
    <property type="match status" value="1"/>
</dbReference>
<sequence>MDATNMSKDTEGKSEKIMDMESKVLWYPDSKRNTHMDKFRIQVNRDYGLNLANYNDLYQWSVDSYPDFWAEVWRFCGVVSSKPYEEVVDVSKRISDVPQWFKGARLNYAENLLKHADQDKVALYAATEANDEIVKVTFGELRRDVSLFAAAMRKMGIQTGDRVVGYLPNGIHAVEAMLAAASIGAIWSSTSVDFGVNGVLDRFSQIQPKLIFSVAAVVYNGKTHDHMEKLTSVVKGLPDLQKIVVIPYARSKQETDLSKIPNSVFIDDFLASGRGEADQFPQLEFEQLPFSHPLFIMYSSGTTGAPKCMVHSAGGTLIQHLKEHILHGNMTSSDVIIYYTTTGWMMWNWLVSALAVGASVVLYDGSPLMPTPSVLWNLTDQLGITIFGTGAKWLSVLQERNLKPAETHNLQSLHTILSTGSPLKPLSYDYVYRCIKSNVLLGSISGGTDIVSCFMGQNPTVPVYRGEIQTRNLGIAVEAWGLDGKPVWGESGELVCLKPIPCQPTHFWNDENGIKYHKAYFSTYPGVWAHGDYCKINPKTGGIVMLGRSDGTLNPNGVRFGSSEIYNIVEAFEEVTDSLCVPQYNADGEERVILFLKMAPGRPFCPELVSKIKGAIRKALSARHVPALLLQTKDIPYTISGKKVEVAVKQVIAGREVAQRGAFSNPDSLDLYKNIPELQNY</sequence>
<evidence type="ECO:0000256" key="4">
    <source>
        <dbReference type="ARBA" id="ARBA00015326"/>
    </source>
</evidence>
<reference evidence="14 15" key="1">
    <citation type="submission" date="2019-06" db="EMBL/GenBank/DDBJ databases">
        <title>A chromosome-scale genome assembly of the European perch, Perca fluviatilis.</title>
        <authorList>
            <person name="Roques C."/>
            <person name="Zahm M."/>
            <person name="Cabau C."/>
            <person name="Klopp C."/>
            <person name="Bouchez O."/>
            <person name="Donnadieu C."/>
            <person name="Kuhl H."/>
            <person name="Gislard M."/>
            <person name="Guendouz S."/>
            <person name="Journot L."/>
            <person name="Haffray P."/>
            <person name="Bestin A."/>
            <person name="Morvezen R."/>
            <person name="Feron R."/>
            <person name="Wen M."/>
            <person name="Jouanno E."/>
            <person name="Herpin A."/>
            <person name="Schartl M."/>
            <person name="Postlethwait J."/>
            <person name="Schaerlinger B."/>
            <person name="Chardard D."/>
            <person name="Lecocq T."/>
            <person name="Poncet C."/>
            <person name="Jaffrelo L."/>
            <person name="Lampietro C."/>
            <person name="Guiguen Y."/>
        </authorList>
    </citation>
    <scope>NUCLEOTIDE SEQUENCE [LARGE SCALE GENOMIC DNA]</scope>
    <source>
        <tissue evidence="14">Blood</tissue>
    </source>
</reference>
<dbReference type="Proteomes" id="UP000465112">
    <property type="component" value="Chromosome 6"/>
</dbReference>
<evidence type="ECO:0000259" key="13">
    <source>
        <dbReference type="Pfam" id="PF16177"/>
    </source>
</evidence>
<dbReference type="SUPFAM" id="SSF56801">
    <property type="entry name" value="Acetyl-CoA synthetase-like"/>
    <property type="match status" value="1"/>
</dbReference>
<keyword evidence="7 11" id="KW-0547">Nucleotide-binding</keyword>
<keyword evidence="6 11" id="KW-0436">Ligase</keyword>
<organism evidence="14 15">
    <name type="scientific">Perca fluviatilis</name>
    <name type="common">European perch</name>
    <dbReference type="NCBI Taxonomy" id="8168"/>
    <lineage>
        <taxon>Eukaryota</taxon>
        <taxon>Metazoa</taxon>
        <taxon>Chordata</taxon>
        <taxon>Craniata</taxon>
        <taxon>Vertebrata</taxon>
        <taxon>Euteleostomi</taxon>
        <taxon>Actinopterygii</taxon>
        <taxon>Neopterygii</taxon>
        <taxon>Teleostei</taxon>
        <taxon>Neoteleostei</taxon>
        <taxon>Acanthomorphata</taxon>
        <taxon>Eupercaria</taxon>
        <taxon>Perciformes</taxon>
        <taxon>Percoidei</taxon>
        <taxon>Percidae</taxon>
        <taxon>Percinae</taxon>
        <taxon>Perca</taxon>
    </lineage>
</organism>
<evidence type="ECO:0000256" key="2">
    <source>
        <dbReference type="ARBA" id="ARBA00006432"/>
    </source>
</evidence>
<comment type="subcellular location">
    <subcellularLocation>
        <location evidence="1 11">Cytoplasm</location>
        <location evidence="1 11">Cytosol</location>
    </subcellularLocation>
</comment>
<dbReference type="AlphaFoldDB" id="A0A6A5EJG5"/>
<dbReference type="InterPro" id="IPR005914">
    <property type="entry name" value="Acac_CoA_synth"/>
</dbReference>
<comment type="function">
    <text evidence="11">Converts acetoacetate to acetoacetyl-CoA in the cytosol.</text>
</comment>
<evidence type="ECO:0000313" key="15">
    <source>
        <dbReference type="Proteomes" id="UP000465112"/>
    </source>
</evidence>
<dbReference type="InterPro" id="IPR020845">
    <property type="entry name" value="AMP-binding_CS"/>
</dbReference>
<dbReference type="GO" id="GO:0006631">
    <property type="term" value="P:fatty acid metabolic process"/>
    <property type="evidence" value="ECO:0007669"/>
    <property type="project" value="UniProtKB-UniRule"/>
</dbReference>
<evidence type="ECO:0000256" key="9">
    <source>
        <dbReference type="ARBA" id="ARBA00022840"/>
    </source>
</evidence>
<comment type="caution">
    <text evidence="14">The sequence shown here is derived from an EMBL/GenBank/DDBJ whole genome shotgun (WGS) entry which is preliminary data.</text>
</comment>
<dbReference type="InterPro" id="IPR042099">
    <property type="entry name" value="ANL_N_sf"/>
</dbReference>
<dbReference type="GO" id="GO:0032024">
    <property type="term" value="P:positive regulation of insulin secretion"/>
    <property type="evidence" value="ECO:0007669"/>
    <property type="project" value="TreeGrafter"/>
</dbReference>
<evidence type="ECO:0000256" key="5">
    <source>
        <dbReference type="ARBA" id="ARBA00022490"/>
    </source>
</evidence>
<dbReference type="FunFam" id="3.30.300.30:FF:000037">
    <property type="entry name" value="acetoacetyl-CoA synthetase"/>
    <property type="match status" value="1"/>
</dbReference>
<dbReference type="GO" id="GO:0030729">
    <property type="term" value="F:acetoacetate-CoA ligase activity"/>
    <property type="evidence" value="ECO:0007669"/>
    <property type="project" value="UniProtKB-UniRule"/>
</dbReference>
<accession>A0A6A5EJG5</accession>
<dbReference type="InterPro" id="IPR045851">
    <property type="entry name" value="AMP-bd_C_sf"/>
</dbReference>
<keyword evidence="9 11" id="KW-0067">ATP-binding</keyword>
<keyword evidence="8 11" id="KW-0276">Fatty acid metabolism</keyword>
<feature type="domain" description="AMP-dependent synthetase/ligase" evidence="12">
    <location>
        <begin position="118"/>
        <end position="454"/>
    </location>
</feature>
<evidence type="ECO:0000256" key="7">
    <source>
        <dbReference type="ARBA" id="ARBA00022741"/>
    </source>
</evidence>
<keyword evidence="5 11" id="KW-0963">Cytoplasm</keyword>
<dbReference type="OrthoDB" id="10253869at2759"/>
<proteinExistence type="inferred from homology"/>
<protein>
    <recommendedName>
        <fullName evidence="4 11">Acetoacetyl-CoA synthetase</fullName>
        <ecNumber evidence="3 11">6.2.1.16</ecNumber>
    </recommendedName>
</protein>
<evidence type="ECO:0000256" key="8">
    <source>
        <dbReference type="ARBA" id="ARBA00022832"/>
    </source>
</evidence>
<dbReference type="Gene3D" id="3.30.300.30">
    <property type="match status" value="1"/>
</dbReference>
<comment type="similarity">
    <text evidence="2 11">Belongs to the ATP-dependent AMP-binding enzyme family.</text>
</comment>
<dbReference type="GO" id="GO:0005829">
    <property type="term" value="C:cytosol"/>
    <property type="evidence" value="ECO:0007669"/>
    <property type="project" value="UniProtKB-SubCell"/>
</dbReference>
<dbReference type="PROSITE" id="PS00455">
    <property type="entry name" value="AMP_BINDING"/>
    <property type="match status" value="1"/>
</dbReference>
<dbReference type="PANTHER" id="PTHR42921">
    <property type="entry name" value="ACETOACETYL-COA SYNTHETASE"/>
    <property type="match status" value="1"/>
</dbReference>
<dbReference type="CDD" id="cd05943">
    <property type="entry name" value="AACS"/>
    <property type="match status" value="1"/>
</dbReference>
<dbReference type="NCBIfam" id="TIGR01217">
    <property type="entry name" value="ac_ac_CoA_syn"/>
    <property type="match status" value="1"/>
</dbReference>
<keyword evidence="15" id="KW-1185">Reference proteome</keyword>